<feature type="transmembrane region" description="Helical" evidence="1">
    <location>
        <begin position="225"/>
        <end position="248"/>
    </location>
</feature>
<dbReference type="RefSeq" id="WP_067539786.1">
    <property type="nucleotide sequence ID" value="NZ_AP025567.1"/>
</dbReference>
<comment type="caution">
    <text evidence="2">The sequence shown here is derived from an EMBL/GenBank/DDBJ whole genome shotgun (WGS) entry which is preliminary data.</text>
</comment>
<dbReference type="Pfam" id="PF03956">
    <property type="entry name" value="Lys_export"/>
    <property type="match status" value="1"/>
</dbReference>
<dbReference type="AlphaFoldDB" id="A0A415E758"/>
<dbReference type="Proteomes" id="UP000284841">
    <property type="component" value="Unassembled WGS sequence"/>
</dbReference>
<feature type="transmembrane region" description="Helical" evidence="1">
    <location>
        <begin position="63"/>
        <end position="84"/>
    </location>
</feature>
<feature type="transmembrane region" description="Helical" evidence="1">
    <location>
        <begin position="189"/>
        <end position="213"/>
    </location>
</feature>
<protein>
    <submittedName>
        <fullName evidence="2">Lysine exporter LysO family protein</fullName>
    </submittedName>
</protein>
<accession>A0A415E758</accession>
<feature type="transmembrane region" description="Helical" evidence="1">
    <location>
        <begin position="122"/>
        <end position="143"/>
    </location>
</feature>
<evidence type="ECO:0000313" key="3">
    <source>
        <dbReference type="Proteomes" id="UP000284841"/>
    </source>
</evidence>
<feature type="transmembrane region" description="Helical" evidence="1">
    <location>
        <begin position="149"/>
        <end position="168"/>
    </location>
</feature>
<keyword evidence="1" id="KW-0472">Membrane</keyword>
<proteinExistence type="predicted"/>
<dbReference type="GO" id="GO:0005886">
    <property type="term" value="C:plasma membrane"/>
    <property type="evidence" value="ECO:0007669"/>
    <property type="project" value="TreeGrafter"/>
</dbReference>
<keyword evidence="1" id="KW-0812">Transmembrane</keyword>
<evidence type="ECO:0000256" key="1">
    <source>
        <dbReference type="SAM" id="Phobius"/>
    </source>
</evidence>
<sequence>MSDLILYLSVAVIGYFVGSKLRAKQEITRWTGRIQTFAIIVLIFTMSMSMGSKGEVMEHLNSIGLYAFIMTVVIIFCSVAAITISRKFFKLDKYGNIEGSEVPPEEIAEEEEKAQKDGSMTIIILICVVAGLAFGYFAVDRIFSDMEFFASLAGNLITVGLCILLFFVGFDMGFEGTVIDHFRKVGLRVLAFPFIIMVGTLAGALLCSLFLPLSIRESLAIGAGFGWYTFAPGIILEKGLVTASAVSFMHNIMREYISVLIIPMTAKKVGYLESMAVSGCSSMDVCLPIVEKATRGDIAMYSFISGVIQSMAVPILVPLILG</sequence>
<dbReference type="InterPro" id="IPR005642">
    <property type="entry name" value="LysO"/>
</dbReference>
<dbReference type="OrthoDB" id="371078at2"/>
<dbReference type="STRING" id="1776384.GCA_900086585_02821"/>
<keyword evidence="3" id="KW-1185">Reference proteome</keyword>
<dbReference type="GO" id="GO:0015661">
    <property type="term" value="F:L-lysine efflux transmembrane transporter activity"/>
    <property type="evidence" value="ECO:0007669"/>
    <property type="project" value="InterPro"/>
</dbReference>
<dbReference type="EMBL" id="QRMS01000001">
    <property type="protein sequence ID" value="RHJ89475.1"/>
    <property type="molecule type" value="Genomic_DNA"/>
</dbReference>
<reference evidence="2 3" key="1">
    <citation type="submission" date="2018-08" db="EMBL/GenBank/DDBJ databases">
        <title>A genome reference for cultivated species of the human gut microbiota.</title>
        <authorList>
            <person name="Zou Y."/>
            <person name="Xue W."/>
            <person name="Luo G."/>
        </authorList>
    </citation>
    <scope>NUCLEOTIDE SEQUENCE [LARGE SCALE GENOMIC DNA]</scope>
    <source>
        <strain evidence="2 3">AM07-24</strain>
    </source>
</reference>
<gene>
    <name evidence="2" type="ORF">DW099_02560</name>
</gene>
<name>A0A415E758_9FIRM</name>
<organism evidence="2 3">
    <name type="scientific">Emergencia timonensis</name>
    <dbReference type="NCBI Taxonomy" id="1776384"/>
    <lineage>
        <taxon>Bacteria</taxon>
        <taxon>Bacillati</taxon>
        <taxon>Bacillota</taxon>
        <taxon>Clostridia</taxon>
        <taxon>Peptostreptococcales</taxon>
        <taxon>Anaerovoracaceae</taxon>
        <taxon>Emergencia</taxon>
    </lineage>
</organism>
<feature type="transmembrane region" description="Helical" evidence="1">
    <location>
        <begin position="30"/>
        <end position="51"/>
    </location>
</feature>
<feature type="transmembrane region" description="Helical" evidence="1">
    <location>
        <begin position="6"/>
        <end position="23"/>
    </location>
</feature>
<dbReference type="GeneID" id="83005141"/>
<keyword evidence="1" id="KW-1133">Transmembrane helix</keyword>
<feature type="transmembrane region" description="Helical" evidence="1">
    <location>
        <begin position="298"/>
        <end position="321"/>
    </location>
</feature>
<dbReference type="PANTHER" id="PTHR35804:SF1">
    <property type="entry name" value="LYSINE EXPORTER LYSO"/>
    <property type="match status" value="1"/>
</dbReference>
<dbReference type="PANTHER" id="PTHR35804">
    <property type="entry name" value="LYSINE EXPORTER LYSO"/>
    <property type="match status" value="1"/>
</dbReference>
<evidence type="ECO:0000313" key="2">
    <source>
        <dbReference type="EMBL" id="RHJ89475.1"/>
    </source>
</evidence>